<dbReference type="EMBL" id="SNRY01000021">
    <property type="protein sequence ID" value="KAA6350873.1"/>
    <property type="molecule type" value="Genomic_DNA"/>
</dbReference>
<proteinExistence type="predicted"/>
<keyword evidence="1" id="KW-0175">Coiled coil</keyword>
<accession>A0A5J4SZR5</accession>
<protein>
    <submittedName>
        <fullName evidence="2">Uncharacterized protein</fullName>
    </submittedName>
</protein>
<feature type="coiled-coil region" evidence="1">
    <location>
        <begin position="49"/>
        <end position="76"/>
    </location>
</feature>
<name>A0A5J4SZR5_9ZZZZ</name>
<reference evidence="2" key="1">
    <citation type="submission" date="2019-03" db="EMBL/GenBank/DDBJ databases">
        <title>Single cell metagenomics reveals metabolic interactions within the superorganism composed of flagellate Streblomastix strix and complex community of Bacteroidetes bacteria on its surface.</title>
        <authorList>
            <person name="Treitli S.C."/>
            <person name="Kolisko M."/>
            <person name="Husnik F."/>
            <person name="Keeling P."/>
            <person name="Hampl V."/>
        </authorList>
    </citation>
    <scope>NUCLEOTIDE SEQUENCE</scope>
    <source>
        <strain evidence="2">STM</strain>
    </source>
</reference>
<evidence type="ECO:0000256" key="1">
    <source>
        <dbReference type="SAM" id="Coils"/>
    </source>
</evidence>
<gene>
    <name evidence="2" type="ORF">EZS27_001720</name>
</gene>
<comment type="caution">
    <text evidence="2">The sequence shown here is derived from an EMBL/GenBank/DDBJ whole genome shotgun (WGS) entry which is preliminary data.</text>
</comment>
<sequence>MADMDDGTLSFKSVMDNDPMNAAIEETLRRIQGLSDGTVAVGGKMDTAFEQAGKAVEELTNRIRDLQSQQKQLQEKAINDAIIEEVQKSSGLFIRLFEEASQKNTNEIRKIMAETENLYAYLNGQAGATQPIGFSGEELERIKKDPKAIEAIRKAIGNLKKEVSGRSPFTQFADDMEKATGKMKGGDVAGGLEGIGRSVNAVTPQIKSLGNDLAKIFGDNKLGEEIGFAVDALDGLGATAAGVGRIMAGDIAGGVQNILSGMAKLVSVFDGLSNGKNKKLQEEIEYYNVLISVYDKLIDKQKELLNTLSGSELQKQEEKIAQLISGKQEAERKKMEDWFKSGAGWNSHSQGYKFDKKYGDLNAGDILRYSAEDFEKLVENNYQLWARLPQEVRDYGQAVITAKEQMAALKEATQEAFTGFSLDSFSQKFLDTWMDMDSSVEDFAKNMEKNLQKAVLNSLIDDRYKDQIRKLYADFANYNDDNVITEDEAARLQKANDDLAAQLIADRENLAKSFGWGSPEDSEAGKSLTGAVKGVSEETASLVGGQMNAMRINQLEATEILRQQLFHLANIDNHTCAINQNTAYNKYIKDIYDKLTNPADSLRSQGLG</sequence>
<organism evidence="2">
    <name type="scientific">termite gut metagenome</name>
    <dbReference type="NCBI Taxonomy" id="433724"/>
    <lineage>
        <taxon>unclassified sequences</taxon>
        <taxon>metagenomes</taxon>
        <taxon>organismal metagenomes</taxon>
    </lineage>
</organism>
<dbReference type="AlphaFoldDB" id="A0A5J4SZR5"/>
<evidence type="ECO:0000313" key="2">
    <source>
        <dbReference type="EMBL" id="KAA6350873.1"/>
    </source>
</evidence>